<feature type="domain" description="HTH marR-type" evidence="4">
    <location>
        <begin position="6"/>
        <end position="142"/>
    </location>
</feature>
<dbReference type="Proteomes" id="UP001597192">
    <property type="component" value="Unassembled WGS sequence"/>
</dbReference>
<name>A0ABW4CSP5_9LACO</name>
<reference evidence="6" key="1">
    <citation type="journal article" date="2019" name="Int. J. Syst. Evol. Microbiol.">
        <title>The Global Catalogue of Microorganisms (GCM) 10K type strain sequencing project: providing services to taxonomists for standard genome sequencing and annotation.</title>
        <authorList>
            <consortium name="The Broad Institute Genomics Platform"/>
            <consortium name="The Broad Institute Genome Sequencing Center for Infectious Disease"/>
            <person name="Wu L."/>
            <person name="Ma J."/>
        </authorList>
    </citation>
    <scope>NUCLEOTIDE SEQUENCE [LARGE SCALE GENOMIC DNA]</scope>
    <source>
        <strain evidence="6">CCM 8947</strain>
    </source>
</reference>
<proteinExistence type="predicted"/>
<keyword evidence="1" id="KW-0805">Transcription regulation</keyword>
<dbReference type="Pfam" id="PF01047">
    <property type="entry name" value="MarR"/>
    <property type="match status" value="1"/>
</dbReference>
<dbReference type="InterPro" id="IPR000835">
    <property type="entry name" value="HTH_MarR-typ"/>
</dbReference>
<evidence type="ECO:0000313" key="5">
    <source>
        <dbReference type="EMBL" id="MFD1432780.1"/>
    </source>
</evidence>
<dbReference type="PROSITE" id="PS01117">
    <property type="entry name" value="HTH_MARR_1"/>
    <property type="match status" value="1"/>
</dbReference>
<dbReference type="InterPro" id="IPR039422">
    <property type="entry name" value="MarR/SlyA-like"/>
</dbReference>
<dbReference type="InterPro" id="IPR036390">
    <property type="entry name" value="WH_DNA-bd_sf"/>
</dbReference>
<dbReference type="InterPro" id="IPR036388">
    <property type="entry name" value="WH-like_DNA-bd_sf"/>
</dbReference>
<dbReference type="PANTHER" id="PTHR33164:SF43">
    <property type="entry name" value="HTH-TYPE TRANSCRIPTIONAL REPRESSOR YETL"/>
    <property type="match status" value="1"/>
</dbReference>
<dbReference type="PANTHER" id="PTHR33164">
    <property type="entry name" value="TRANSCRIPTIONAL REGULATOR, MARR FAMILY"/>
    <property type="match status" value="1"/>
</dbReference>
<dbReference type="Gene3D" id="1.10.10.10">
    <property type="entry name" value="Winged helix-like DNA-binding domain superfamily/Winged helix DNA-binding domain"/>
    <property type="match status" value="1"/>
</dbReference>
<evidence type="ECO:0000313" key="6">
    <source>
        <dbReference type="Proteomes" id="UP001597192"/>
    </source>
</evidence>
<dbReference type="EMBL" id="JBHTOG010000044">
    <property type="protein sequence ID" value="MFD1432780.1"/>
    <property type="molecule type" value="Genomic_DNA"/>
</dbReference>
<keyword evidence="3" id="KW-0804">Transcription</keyword>
<evidence type="ECO:0000256" key="3">
    <source>
        <dbReference type="ARBA" id="ARBA00023163"/>
    </source>
</evidence>
<sequence length="151" mass="16772">MQETDETAISKWLVIAGRQISQHLGQQLAELGISASQYIFLLKIHEMPGITQKDLVAKEFLDPSNVTRAIKQLEAQELVARVPNPGDKRAFLLTLTAKGEVLYPKIRALLDAEERLLREEVGPAVPGFDAQRFLAALQSISRLHGDTDKES</sequence>
<dbReference type="RefSeq" id="WP_125695851.1">
    <property type="nucleotide sequence ID" value="NZ_JBHTOG010000044.1"/>
</dbReference>
<evidence type="ECO:0000256" key="1">
    <source>
        <dbReference type="ARBA" id="ARBA00023015"/>
    </source>
</evidence>
<organism evidence="5 6">
    <name type="scientific">Lacticaseibacillus yichunensis</name>
    <dbReference type="NCBI Taxonomy" id="2486015"/>
    <lineage>
        <taxon>Bacteria</taxon>
        <taxon>Bacillati</taxon>
        <taxon>Bacillota</taxon>
        <taxon>Bacilli</taxon>
        <taxon>Lactobacillales</taxon>
        <taxon>Lactobacillaceae</taxon>
        <taxon>Lacticaseibacillus</taxon>
    </lineage>
</organism>
<evidence type="ECO:0000259" key="4">
    <source>
        <dbReference type="PROSITE" id="PS50995"/>
    </source>
</evidence>
<gene>
    <name evidence="5" type="ORF">ACFQ47_08870</name>
</gene>
<dbReference type="SUPFAM" id="SSF46785">
    <property type="entry name" value="Winged helix' DNA-binding domain"/>
    <property type="match status" value="1"/>
</dbReference>
<keyword evidence="2" id="KW-0238">DNA-binding</keyword>
<keyword evidence="6" id="KW-1185">Reference proteome</keyword>
<comment type="caution">
    <text evidence="5">The sequence shown here is derived from an EMBL/GenBank/DDBJ whole genome shotgun (WGS) entry which is preliminary data.</text>
</comment>
<accession>A0ABW4CSP5</accession>
<dbReference type="InterPro" id="IPR023187">
    <property type="entry name" value="Tscrpt_reg_MarR-type_CS"/>
</dbReference>
<protein>
    <submittedName>
        <fullName evidence="5">MarR family winged helix-turn-helix transcriptional regulator</fullName>
    </submittedName>
</protein>
<dbReference type="SMART" id="SM00347">
    <property type="entry name" value="HTH_MARR"/>
    <property type="match status" value="1"/>
</dbReference>
<evidence type="ECO:0000256" key="2">
    <source>
        <dbReference type="ARBA" id="ARBA00023125"/>
    </source>
</evidence>
<dbReference type="PROSITE" id="PS50995">
    <property type="entry name" value="HTH_MARR_2"/>
    <property type="match status" value="1"/>
</dbReference>